<organism evidence="3 4">
    <name type="scientific">Polyporus arcularius HHB13444</name>
    <dbReference type="NCBI Taxonomy" id="1314778"/>
    <lineage>
        <taxon>Eukaryota</taxon>
        <taxon>Fungi</taxon>
        <taxon>Dikarya</taxon>
        <taxon>Basidiomycota</taxon>
        <taxon>Agaricomycotina</taxon>
        <taxon>Agaricomycetes</taxon>
        <taxon>Polyporales</taxon>
        <taxon>Polyporaceae</taxon>
        <taxon>Polyporus</taxon>
    </lineage>
</organism>
<keyword evidence="2" id="KW-0812">Transmembrane</keyword>
<feature type="transmembrane region" description="Helical" evidence="2">
    <location>
        <begin position="264"/>
        <end position="289"/>
    </location>
</feature>
<feature type="region of interest" description="Disordered" evidence="1">
    <location>
        <begin position="224"/>
        <end position="243"/>
    </location>
</feature>
<evidence type="ECO:0000256" key="1">
    <source>
        <dbReference type="SAM" id="MobiDB-lite"/>
    </source>
</evidence>
<protein>
    <submittedName>
        <fullName evidence="3">Uncharacterized protein</fullName>
    </submittedName>
</protein>
<keyword evidence="4" id="KW-1185">Reference proteome</keyword>
<evidence type="ECO:0000313" key="3">
    <source>
        <dbReference type="EMBL" id="TFK81129.1"/>
    </source>
</evidence>
<dbReference type="EMBL" id="ML211650">
    <property type="protein sequence ID" value="TFK81129.1"/>
    <property type="molecule type" value="Genomic_DNA"/>
</dbReference>
<reference evidence="3 4" key="1">
    <citation type="journal article" date="2019" name="Nat. Ecol. Evol.">
        <title>Megaphylogeny resolves global patterns of mushroom evolution.</title>
        <authorList>
            <person name="Varga T."/>
            <person name="Krizsan K."/>
            <person name="Foldi C."/>
            <person name="Dima B."/>
            <person name="Sanchez-Garcia M."/>
            <person name="Sanchez-Ramirez S."/>
            <person name="Szollosi G.J."/>
            <person name="Szarkandi J.G."/>
            <person name="Papp V."/>
            <person name="Albert L."/>
            <person name="Andreopoulos W."/>
            <person name="Angelini C."/>
            <person name="Antonin V."/>
            <person name="Barry K.W."/>
            <person name="Bougher N.L."/>
            <person name="Buchanan P."/>
            <person name="Buyck B."/>
            <person name="Bense V."/>
            <person name="Catcheside P."/>
            <person name="Chovatia M."/>
            <person name="Cooper J."/>
            <person name="Damon W."/>
            <person name="Desjardin D."/>
            <person name="Finy P."/>
            <person name="Geml J."/>
            <person name="Haridas S."/>
            <person name="Hughes K."/>
            <person name="Justo A."/>
            <person name="Karasinski D."/>
            <person name="Kautmanova I."/>
            <person name="Kiss B."/>
            <person name="Kocsube S."/>
            <person name="Kotiranta H."/>
            <person name="LaButti K.M."/>
            <person name="Lechner B.E."/>
            <person name="Liimatainen K."/>
            <person name="Lipzen A."/>
            <person name="Lukacs Z."/>
            <person name="Mihaltcheva S."/>
            <person name="Morgado L.N."/>
            <person name="Niskanen T."/>
            <person name="Noordeloos M.E."/>
            <person name="Ohm R.A."/>
            <person name="Ortiz-Santana B."/>
            <person name="Ovrebo C."/>
            <person name="Racz N."/>
            <person name="Riley R."/>
            <person name="Savchenko A."/>
            <person name="Shiryaev A."/>
            <person name="Soop K."/>
            <person name="Spirin V."/>
            <person name="Szebenyi C."/>
            <person name="Tomsovsky M."/>
            <person name="Tulloss R.E."/>
            <person name="Uehling J."/>
            <person name="Grigoriev I.V."/>
            <person name="Vagvolgyi C."/>
            <person name="Papp T."/>
            <person name="Martin F.M."/>
            <person name="Miettinen O."/>
            <person name="Hibbett D.S."/>
            <person name="Nagy L.G."/>
        </authorList>
    </citation>
    <scope>NUCLEOTIDE SEQUENCE [LARGE SCALE GENOMIC DNA]</scope>
    <source>
        <strain evidence="3 4">HHB13444</strain>
    </source>
</reference>
<dbReference type="InParanoid" id="A0A5C3NWI5"/>
<dbReference type="AlphaFoldDB" id="A0A5C3NWI5"/>
<dbReference type="Proteomes" id="UP000308197">
    <property type="component" value="Unassembled WGS sequence"/>
</dbReference>
<evidence type="ECO:0000313" key="4">
    <source>
        <dbReference type="Proteomes" id="UP000308197"/>
    </source>
</evidence>
<proteinExistence type="predicted"/>
<keyword evidence="2" id="KW-1133">Transmembrane helix</keyword>
<accession>A0A5C3NWI5</accession>
<sequence>MSAPMLIDDGDPAVQYSAGWVYDFGFGPAVNHTRHGAVGKGNSVSLTFDGTGIEVVTTLDPTSQGGRPTTSYTIDGSHVATVTAPFAPNALTQFNITAFSQNGMPPGSHVLTITNMNGTSPNIFWIDYFLVYGPPASRPQQSTTAAHPTTIPIGSDPATTHSVTPISSSTPTAHRWSSYEPSESIELSFTLPHLTTATLSGASSGSITTTGDAFHTTTASTISAVDSNTTPSRHLASQEPSPTITLGAVPSDAADTSHRPRHNVIPAAVGGSLGGIIIVSVLVALVFLVRRRSRSRRLDIYASKRESCVSDEGWLPLRSKSDASMVEMTRTAVSVLGDERPLSGSSEYASALQHSGDSRQLLGTWHAL</sequence>
<name>A0A5C3NWI5_9APHY</name>
<keyword evidence="2" id="KW-0472">Membrane</keyword>
<gene>
    <name evidence="3" type="ORF">K466DRAFT_350008</name>
</gene>
<dbReference type="Gene3D" id="2.60.120.260">
    <property type="entry name" value="Galactose-binding domain-like"/>
    <property type="match status" value="1"/>
</dbReference>
<evidence type="ECO:0000256" key="2">
    <source>
        <dbReference type="SAM" id="Phobius"/>
    </source>
</evidence>
<dbReference type="STRING" id="1314778.A0A5C3NWI5"/>
<feature type="compositionally biased region" description="Polar residues" evidence="1">
    <location>
        <begin position="157"/>
        <end position="172"/>
    </location>
</feature>
<feature type="region of interest" description="Disordered" evidence="1">
    <location>
        <begin position="139"/>
        <end position="175"/>
    </location>
</feature>